<organism evidence="1">
    <name type="scientific">Sesamum radiatum</name>
    <name type="common">Black benniseed</name>
    <dbReference type="NCBI Taxonomy" id="300843"/>
    <lineage>
        <taxon>Eukaryota</taxon>
        <taxon>Viridiplantae</taxon>
        <taxon>Streptophyta</taxon>
        <taxon>Embryophyta</taxon>
        <taxon>Tracheophyta</taxon>
        <taxon>Spermatophyta</taxon>
        <taxon>Magnoliopsida</taxon>
        <taxon>eudicotyledons</taxon>
        <taxon>Gunneridae</taxon>
        <taxon>Pentapetalae</taxon>
        <taxon>asterids</taxon>
        <taxon>lamiids</taxon>
        <taxon>Lamiales</taxon>
        <taxon>Pedaliaceae</taxon>
        <taxon>Sesamum</taxon>
    </lineage>
</organism>
<comment type="caution">
    <text evidence="1">The sequence shown here is derived from an EMBL/GenBank/DDBJ whole genome shotgun (WGS) entry which is preliminary data.</text>
</comment>
<sequence>MNELKKSINDLINMIVQYKVTIKKSAPSALVREASTFEAKGKKAGCWNKKKGKAKAKAFFAPTSANNTLVTPKGIGKGKRKVGAQ</sequence>
<reference evidence="1" key="1">
    <citation type="submission" date="2020-06" db="EMBL/GenBank/DDBJ databases">
        <authorList>
            <person name="Li T."/>
            <person name="Hu X."/>
            <person name="Zhang T."/>
            <person name="Song X."/>
            <person name="Zhang H."/>
            <person name="Dai N."/>
            <person name="Sheng W."/>
            <person name="Hou X."/>
            <person name="Wei L."/>
        </authorList>
    </citation>
    <scope>NUCLEOTIDE SEQUENCE</scope>
    <source>
        <strain evidence="1">G02</strain>
        <tissue evidence="1">Leaf</tissue>
    </source>
</reference>
<evidence type="ECO:0000313" key="1">
    <source>
        <dbReference type="EMBL" id="KAL0413221.1"/>
    </source>
</evidence>
<name>A0AAW2UBQ4_SESRA</name>
<gene>
    <name evidence="1" type="ORF">Sradi_1523800</name>
</gene>
<protein>
    <submittedName>
        <fullName evidence="1">Uncharacterized protein</fullName>
    </submittedName>
</protein>
<dbReference type="EMBL" id="JACGWJ010000006">
    <property type="protein sequence ID" value="KAL0413221.1"/>
    <property type="molecule type" value="Genomic_DNA"/>
</dbReference>
<accession>A0AAW2UBQ4</accession>
<dbReference type="AlphaFoldDB" id="A0AAW2UBQ4"/>
<proteinExistence type="predicted"/>
<reference evidence="1" key="2">
    <citation type="journal article" date="2024" name="Plant">
        <title>Genomic evolution and insights into agronomic trait innovations of Sesamum species.</title>
        <authorList>
            <person name="Miao H."/>
            <person name="Wang L."/>
            <person name="Qu L."/>
            <person name="Liu H."/>
            <person name="Sun Y."/>
            <person name="Le M."/>
            <person name="Wang Q."/>
            <person name="Wei S."/>
            <person name="Zheng Y."/>
            <person name="Lin W."/>
            <person name="Duan Y."/>
            <person name="Cao H."/>
            <person name="Xiong S."/>
            <person name="Wang X."/>
            <person name="Wei L."/>
            <person name="Li C."/>
            <person name="Ma Q."/>
            <person name="Ju M."/>
            <person name="Zhao R."/>
            <person name="Li G."/>
            <person name="Mu C."/>
            <person name="Tian Q."/>
            <person name="Mei H."/>
            <person name="Zhang T."/>
            <person name="Gao T."/>
            <person name="Zhang H."/>
        </authorList>
    </citation>
    <scope>NUCLEOTIDE SEQUENCE</scope>
    <source>
        <strain evidence="1">G02</strain>
    </source>
</reference>